<keyword evidence="2 7" id="KW-0853">WD repeat</keyword>
<dbReference type="InterPro" id="IPR020472">
    <property type="entry name" value="WD40_PAC1"/>
</dbReference>
<feature type="repeat" description="WD" evidence="7">
    <location>
        <begin position="128"/>
        <end position="161"/>
    </location>
</feature>
<reference evidence="10 11" key="1">
    <citation type="journal article" date="2023" name="Commun. Biol.">
        <title>Genome analysis of Parmales, the sister group of diatoms, reveals the evolutionary specialization of diatoms from phago-mixotrophs to photoautotrophs.</title>
        <authorList>
            <person name="Ban H."/>
            <person name="Sato S."/>
            <person name="Yoshikawa S."/>
            <person name="Yamada K."/>
            <person name="Nakamura Y."/>
            <person name="Ichinomiya M."/>
            <person name="Sato N."/>
            <person name="Blanc-Mathieu R."/>
            <person name="Endo H."/>
            <person name="Kuwata A."/>
            <person name="Ogata H."/>
        </authorList>
    </citation>
    <scope>NUCLEOTIDE SEQUENCE [LARGE SCALE GENOMIC DNA]</scope>
</reference>
<feature type="non-terminal residue" evidence="10">
    <location>
        <position position="1"/>
    </location>
</feature>
<evidence type="ECO:0000256" key="7">
    <source>
        <dbReference type="PROSITE-ProRule" id="PRU00221"/>
    </source>
</evidence>
<sequence>VCGLEWSPDGLTLASGGNDNKLCLWDVNSTSTTPSPRFTLTDHQAAVKALAWSPHDRNLLATGGGTADRCIKFWNAQTGSLLNSIDTGSQVCALQWNRHEKEILSSHGFAKNQLCLWKYPTMCKIKELNGHTARVLHMAQSPDGSTVVSAAADETLRFWDVFGEMSGKKKRSGGDGIGSKSKKLAKTMHIR</sequence>
<evidence type="ECO:0000256" key="8">
    <source>
        <dbReference type="SAM" id="MobiDB-lite"/>
    </source>
</evidence>
<dbReference type="EMBL" id="BRYB01004626">
    <property type="protein sequence ID" value="GMI34333.1"/>
    <property type="molecule type" value="Genomic_DNA"/>
</dbReference>
<evidence type="ECO:0000313" key="11">
    <source>
        <dbReference type="Proteomes" id="UP001165060"/>
    </source>
</evidence>
<feature type="repeat" description="WD" evidence="7">
    <location>
        <begin position="1"/>
        <end position="35"/>
    </location>
</feature>
<keyword evidence="11" id="KW-1185">Reference proteome</keyword>
<evidence type="ECO:0000256" key="2">
    <source>
        <dbReference type="ARBA" id="ARBA00022574"/>
    </source>
</evidence>
<feature type="domain" description="CDC20/Fizzy WD40" evidence="9">
    <location>
        <begin position="1"/>
        <end position="159"/>
    </location>
</feature>
<feature type="region of interest" description="Disordered" evidence="8">
    <location>
        <begin position="166"/>
        <end position="191"/>
    </location>
</feature>
<dbReference type="PROSITE" id="PS00678">
    <property type="entry name" value="WD_REPEATS_1"/>
    <property type="match status" value="3"/>
</dbReference>
<dbReference type="InterPro" id="IPR011047">
    <property type="entry name" value="Quinoprotein_ADH-like_sf"/>
</dbReference>
<evidence type="ECO:0000256" key="6">
    <source>
        <dbReference type="ARBA" id="ARBA00023306"/>
    </source>
</evidence>
<comment type="caution">
    <text evidence="10">The sequence shown here is derived from an EMBL/GenBank/DDBJ whole genome shotgun (WGS) entry which is preliminary data.</text>
</comment>
<dbReference type="Proteomes" id="UP001165060">
    <property type="component" value="Unassembled WGS sequence"/>
</dbReference>
<dbReference type="PROSITE" id="PS50294">
    <property type="entry name" value="WD_REPEATS_REGION"/>
    <property type="match status" value="2"/>
</dbReference>
<protein>
    <recommendedName>
        <fullName evidence="9">CDC20/Fizzy WD40 domain-containing protein</fullName>
    </recommendedName>
</protein>
<gene>
    <name evidence="10" type="ORF">TeGR_g6508</name>
</gene>
<dbReference type="InterPro" id="IPR033010">
    <property type="entry name" value="Cdc20/Fizzy"/>
</dbReference>
<name>A0ABQ6MW94_9STRA</name>
<dbReference type="PANTHER" id="PTHR19918:SF8">
    <property type="entry name" value="FI02843P"/>
    <property type="match status" value="1"/>
</dbReference>
<evidence type="ECO:0000256" key="3">
    <source>
        <dbReference type="ARBA" id="ARBA00022618"/>
    </source>
</evidence>
<dbReference type="SUPFAM" id="SSF50998">
    <property type="entry name" value="Quinoprotein alcohol dehydrogenase-like"/>
    <property type="match status" value="1"/>
</dbReference>
<dbReference type="PANTHER" id="PTHR19918">
    <property type="entry name" value="CELL DIVISION CYCLE 20 CDC20 FIZZY -RELATED"/>
    <property type="match status" value="1"/>
</dbReference>
<dbReference type="Pfam" id="PF24807">
    <property type="entry name" value="WD40_CDC20-Fz"/>
    <property type="match status" value="1"/>
</dbReference>
<evidence type="ECO:0000256" key="4">
    <source>
        <dbReference type="ARBA" id="ARBA00022737"/>
    </source>
</evidence>
<evidence type="ECO:0000256" key="5">
    <source>
        <dbReference type="ARBA" id="ARBA00022776"/>
    </source>
</evidence>
<accession>A0ABQ6MW94</accession>
<dbReference type="InterPro" id="IPR019775">
    <property type="entry name" value="WD40_repeat_CS"/>
</dbReference>
<feature type="repeat" description="WD" evidence="7">
    <location>
        <begin position="40"/>
        <end position="84"/>
    </location>
</feature>
<proteinExistence type="inferred from homology"/>
<dbReference type="PROSITE" id="PS50082">
    <property type="entry name" value="WD_REPEATS_2"/>
    <property type="match status" value="3"/>
</dbReference>
<evidence type="ECO:0000313" key="10">
    <source>
        <dbReference type="EMBL" id="GMI34333.1"/>
    </source>
</evidence>
<dbReference type="Gene3D" id="2.130.10.10">
    <property type="entry name" value="YVTN repeat-like/Quinoprotein amine dehydrogenase"/>
    <property type="match status" value="1"/>
</dbReference>
<dbReference type="SMART" id="SM00320">
    <property type="entry name" value="WD40"/>
    <property type="match status" value="4"/>
</dbReference>
<organism evidence="10 11">
    <name type="scientific">Tetraparma gracilis</name>
    <dbReference type="NCBI Taxonomy" id="2962635"/>
    <lineage>
        <taxon>Eukaryota</taxon>
        <taxon>Sar</taxon>
        <taxon>Stramenopiles</taxon>
        <taxon>Ochrophyta</taxon>
        <taxon>Bolidophyceae</taxon>
        <taxon>Parmales</taxon>
        <taxon>Triparmaceae</taxon>
        <taxon>Tetraparma</taxon>
    </lineage>
</organism>
<keyword evidence="4" id="KW-0677">Repeat</keyword>
<dbReference type="InterPro" id="IPR015943">
    <property type="entry name" value="WD40/YVTN_repeat-like_dom_sf"/>
</dbReference>
<keyword evidence="5" id="KW-0498">Mitosis</keyword>
<dbReference type="PRINTS" id="PR00320">
    <property type="entry name" value="GPROTEINBRPT"/>
</dbReference>
<keyword evidence="6" id="KW-0131">Cell cycle</keyword>
<dbReference type="InterPro" id="IPR056150">
    <property type="entry name" value="WD40_CDC20-Fz"/>
</dbReference>
<dbReference type="InterPro" id="IPR001680">
    <property type="entry name" value="WD40_rpt"/>
</dbReference>
<comment type="similarity">
    <text evidence="1">Belongs to the WD repeat CDC20/Fizzy family.</text>
</comment>
<feature type="compositionally biased region" description="Basic residues" evidence="8">
    <location>
        <begin position="180"/>
        <end position="191"/>
    </location>
</feature>
<keyword evidence="3" id="KW-0132">Cell division</keyword>
<evidence type="ECO:0000259" key="9">
    <source>
        <dbReference type="Pfam" id="PF24807"/>
    </source>
</evidence>
<evidence type="ECO:0000256" key="1">
    <source>
        <dbReference type="ARBA" id="ARBA00006445"/>
    </source>
</evidence>